<proteinExistence type="inferred from homology"/>
<accession>A0A095AHA8</accession>
<evidence type="ECO:0000256" key="4">
    <source>
        <dbReference type="ARBA" id="ARBA00023004"/>
    </source>
</evidence>
<dbReference type="PROSITE" id="PS51819">
    <property type="entry name" value="VOC"/>
    <property type="match status" value="1"/>
</dbReference>
<gene>
    <name evidence="6" type="ORF">MS3_00007559</name>
    <name evidence="7" type="ORF">MS3_01482</name>
</gene>
<dbReference type="SUPFAM" id="SSF54593">
    <property type="entry name" value="Glyoxalase/Bleomycin resistance protein/Dihydroxybiphenyl dioxygenase"/>
    <property type="match status" value="1"/>
</dbReference>
<feature type="domain" description="VOC" evidence="5">
    <location>
        <begin position="255"/>
        <end position="425"/>
    </location>
</feature>
<comment type="cofactor">
    <cofactor evidence="1">
        <name>Fe cation</name>
        <dbReference type="ChEBI" id="CHEBI:24875"/>
    </cofactor>
</comment>
<evidence type="ECO:0000256" key="1">
    <source>
        <dbReference type="ARBA" id="ARBA00001962"/>
    </source>
</evidence>
<keyword evidence="7" id="KW-0560">Oxidoreductase</keyword>
<dbReference type="PANTHER" id="PTHR11959">
    <property type="entry name" value="4-HYDROXYPHENYLPYRUVATE DIOXYGENASE"/>
    <property type="match status" value="1"/>
</dbReference>
<dbReference type="GO" id="GO:0009072">
    <property type="term" value="P:aromatic amino acid metabolic process"/>
    <property type="evidence" value="ECO:0007669"/>
    <property type="project" value="InterPro"/>
</dbReference>
<reference evidence="6" key="2">
    <citation type="journal article" date="2019" name="Gigascience">
        <title>High-quality Schistosoma haematobium genome achieved by single-molecule and long-range sequencing.</title>
        <authorList>
            <person name="Stroehlein A.J."/>
            <person name="Korhonen P.K."/>
            <person name="Chong T.M."/>
            <person name="Lim Y.L."/>
            <person name="Chan K.G."/>
            <person name="Webster B."/>
            <person name="Rollinson D."/>
            <person name="Brindley P.J."/>
            <person name="Gasser R.B."/>
            <person name="Young N.D."/>
        </authorList>
    </citation>
    <scope>NUCLEOTIDE SEQUENCE</scope>
</reference>
<dbReference type="GeneID" id="24589233"/>
<keyword evidence="8" id="KW-1185">Reference proteome</keyword>
<evidence type="ECO:0000313" key="7">
    <source>
        <dbReference type="EMBL" id="KGB33321.1"/>
    </source>
</evidence>
<keyword evidence="7" id="KW-0670">Pyruvate</keyword>
<protein>
    <submittedName>
        <fullName evidence="7">4-hydroxyphenylpyruvate dioxygenase-like protein</fullName>
    </submittedName>
</protein>
<dbReference type="Proteomes" id="UP000471633">
    <property type="component" value="Unassembled WGS sequence"/>
</dbReference>
<dbReference type="InterPro" id="IPR005956">
    <property type="entry name" value="4OHPhenylPyrv_dOase"/>
</dbReference>
<sequence length="471" mass="53383">MAQLAQDLIYGPAKEIICRPLQGSSYEIYTEVSLSESLSNQPKEFESSMTNRKSFWLETIQKLVHIFNLWYNYNMSLLKNVHHVRFATKSLWQTCKTLIKGFGFTLHCLFKCGSEINLVLKSNQSVIMLSEIKTLSSVHHPFKYHSEISNWCTKRDGPCDIALEVVDVYEVCERVSRFSGFENILLEPTTYADYDGKIVLGVIKSCVGDLLHTIVDSSQYKGLFLPGYTSGQSANDDLKEALNNNESNPNSFVKYTDHIAIAGDIGDSDTFMNWYKTVFGMKRIFINIQEDESQGFIVKFKNTGMMLKAVCHRDPTSNSDYCNACKFVFVEPTKDSEPSQVTRFLQANSGPGLQHMGLAIDNIIDVAATCHQNGIKFITAPDVYYEALSQRINLKEFSLDLEKLKTTGILVDKELNNEGYQIGSLLQIFTEPLFQKDGFFMELIERRNQSTGFGENNINALWEALEISQTL</sequence>
<reference evidence="6" key="4">
    <citation type="journal article" date="2022" name="PLoS Pathog.">
        <title>Chromosome-level genome of Schistosoma haematobium underpins genome-wide explorations of molecular variation.</title>
        <authorList>
            <person name="Stroehlein A.J."/>
            <person name="Korhonen P.K."/>
            <person name="Lee V.V."/>
            <person name="Ralph S.A."/>
            <person name="Mentink-Kane M."/>
            <person name="You H."/>
            <person name="McManus D.P."/>
            <person name="Tchuente L.T."/>
            <person name="Stothard J.R."/>
            <person name="Kaur P."/>
            <person name="Dudchenko O."/>
            <person name="Aiden E.L."/>
            <person name="Yang B."/>
            <person name="Yang H."/>
            <person name="Emery A.M."/>
            <person name="Webster B.L."/>
            <person name="Brindley P.J."/>
            <person name="Rollinson D."/>
            <person name="Chang B.C.H."/>
            <person name="Gasser R.B."/>
            <person name="Young N.D."/>
        </authorList>
    </citation>
    <scope>NUCLEOTIDE SEQUENCE</scope>
</reference>
<dbReference type="AlphaFoldDB" id="A0A095AHA8"/>
<dbReference type="STRING" id="6185.A0A095AHA8"/>
<dbReference type="InterPro" id="IPR037523">
    <property type="entry name" value="VOC_core"/>
</dbReference>
<dbReference type="PANTHER" id="PTHR11959:SF10">
    <property type="entry name" value="4-HYDROXYPHENYLPYRUVATE DIOXYGENASE-LIKE PROTEIN"/>
    <property type="match status" value="1"/>
</dbReference>
<name>A0A095AHA8_SCHHA</name>
<evidence type="ECO:0000256" key="3">
    <source>
        <dbReference type="ARBA" id="ARBA00022737"/>
    </source>
</evidence>
<comment type="similarity">
    <text evidence="2">Belongs to the 4HPPD family.</text>
</comment>
<dbReference type="InterPro" id="IPR029068">
    <property type="entry name" value="Glyas_Bleomycin-R_OHBP_Dase"/>
</dbReference>
<keyword evidence="3" id="KW-0677">Repeat</keyword>
<keyword evidence="7" id="KW-0223">Dioxygenase</keyword>
<dbReference type="EMBL" id="KL250542">
    <property type="protein sequence ID" value="KGB33321.1"/>
    <property type="molecule type" value="Genomic_DNA"/>
</dbReference>
<evidence type="ECO:0000313" key="6">
    <source>
        <dbReference type="EMBL" id="KAH9582997.1"/>
    </source>
</evidence>
<dbReference type="EMBL" id="AMPZ03000005">
    <property type="protein sequence ID" value="KAH9582997.1"/>
    <property type="molecule type" value="Genomic_DNA"/>
</dbReference>
<dbReference type="RefSeq" id="XP_012793087.1">
    <property type="nucleotide sequence ID" value="XM_012937633.2"/>
</dbReference>
<dbReference type="GO" id="GO:0003868">
    <property type="term" value="F:4-hydroxyphenylpyruvate dioxygenase activity"/>
    <property type="evidence" value="ECO:0007669"/>
    <property type="project" value="InterPro"/>
</dbReference>
<dbReference type="CTD" id="24589233"/>
<evidence type="ECO:0000256" key="2">
    <source>
        <dbReference type="ARBA" id="ARBA00005877"/>
    </source>
</evidence>
<evidence type="ECO:0000259" key="5">
    <source>
        <dbReference type="PROSITE" id="PS51819"/>
    </source>
</evidence>
<dbReference type="Gene3D" id="3.10.180.10">
    <property type="entry name" value="2,3-Dihydroxybiphenyl 1,2-Dioxygenase, domain 1"/>
    <property type="match status" value="2"/>
</dbReference>
<organism evidence="7">
    <name type="scientific">Schistosoma haematobium</name>
    <name type="common">Blood fluke</name>
    <dbReference type="NCBI Taxonomy" id="6185"/>
    <lineage>
        <taxon>Eukaryota</taxon>
        <taxon>Metazoa</taxon>
        <taxon>Spiralia</taxon>
        <taxon>Lophotrochozoa</taxon>
        <taxon>Platyhelminthes</taxon>
        <taxon>Trematoda</taxon>
        <taxon>Digenea</taxon>
        <taxon>Strigeidida</taxon>
        <taxon>Schistosomatoidea</taxon>
        <taxon>Schistosomatidae</taxon>
        <taxon>Schistosoma</taxon>
    </lineage>
</organism>
<evidence type="ECO:0000313" key="8">
    <source>
        <dbReference type="Proteomes" id="UP000471633"/>
    </source>
</evidence>
<dbReference type="KEGG" id="shx:MS3_00007559"/>
<reference evidence="7" key="1">
    <citation type="journal article" date="2012" name="Nat. Genet.">
        <title>Whole-genome sequence of Schistosoma haematobium.</title>
        <authorList>
            <person name="Young N.D."/>
            <person name="Jex A.R."/>
            <person name="Li B."/>
            <person name="Liu S."/>
            <person name="Yang L."/>
            <person name="Xiong Z."/>
            <person name="Li Y."/>
            <person name="Cantacessi C."/>
            <person name="Hall R.S."/>
            <person name="Xu X."/>
            <person name="Chen F."/>
            <person name="Wu X."/>
            <person name="Zerlotini A."/>
            <person name="Oliveira G."/>
            <person name="Hofmann A."/>
            <person name="Zhang G."/>
            <person name="Fang X."/>
            <person name="Kang Y."/>
            <person name="Campbell B.E."/>
            <person name="Loukas A."/>
            <person name="Ranganathan S."/>
            <person name="Rollinson D."/>
            <person name="Rinaldi G."/>
            <person name="Brindley P.J."/>
            <person name="Yang H."/>
            <person name="Wang J."/>
            <person name="Wang J."/>
            <person name="Gasser R.B."/>
        </authorList>
    </citation>
    <scope>NUCLEOTIDE SEQUENCE [LARGE SCALE GENOMIC DNA]</scope>
</reference>
<keyword evidence="4" id="KW-0408">Iron</keyword>
<reference evidence="6" key="3">
    <citation type="submission" date="2021-06" db="EMBL/GenBank/DDBJ databases">
        <title>Chromosome-level genome assembly for S. haematobium.</title>
        <authorList>
            <person name="Stroehlein A.J."/>
        </authorList>
    </citation>
    <scope>NUCLEOTIDE SEQUENCE</scope>
</reference>